<dbReference type="PANTHER" id="PTHR24036">
    <property type="entry name" value="SKELETOR-RELATED"/>
    <property type="match status" value="1"/>
</dbReference>
<dbReference type="PANTHER" id="PTHR24036:SF5">
    <property type="entry name" value="THROMBOMODULIN"/>
    <property type="match status" value="1"/>
</dbReference>
<dbReference type="GeneID" id="106805248"/>
<feature type="region of interest" description="Disordered" evidence="2">
    <location>
        <begin position="26"/>
        <end position="59"/>
    </location>
</feature>
<keyword evidence="1" id="KW-0677">Repeat</keyword>
<name>A0ABM1DQP3_PRICU</name>
<dbReference type="Proteomes" id="UP000695022">
    <property type="component" value="Unplaced"/>
</dbReference>
<accession>A0ABM1DQP3</accession>
<gene>
    <name evidence="4" type="primary">LOC106805248</name>
</gene>
<reference evidence="4" key="1">
    <citation type="submission" date="2025-08" db="UniProtKB">
        <authorList>
            <consortium name="RefSeq"/>
        </authorList>
    </citation>
    <scope>IDENTIFICATION</scope>
</reference>
<evidence type="ECO:0000313" key="3">
    <source>
        <dbReference type="Proteomes" id="UP000695022"/>
    </source>
</evidence>
<evidence type="ECO:0000313" key="4">
    <source>
        <dbReference type="RefSeq" id="XP_014662264.1"/>
    </source>
</evidence>
<keyword evidence="3" id="KW-1185">Reference proteome</keyword>
<sequence>MFSLEKCLVTVNLSFNFGRTPLANCSTRDNDEHREAEAVADASHPRQGGGKPSRFTIGPSGGERGYAAITGRQPWGIAFYVNGILIPELVLKRGETYNFIVETGDDVENPAEYHPIYLSTDPGGGYAQKNATERAKINVIYGIENGEPVKSATGTLCEWKASSERGPDLYDTFEAYKSASLQQACTQPKRSGLFKFAPTNDTPNTIYYQCYQHRFLGWKIRVVNDWDEVDGGAGVAFQMSAALTLCIAAVTLSLVSSSSS</sequence>
<protein>
    <submittedName>
        <fullName evidence="4">Protein Skeletor, isoforms B/C-like</fullName>
    </submittedName>
</protein>
<dbReference type="InterPro" id="IPR052126">
    <property type="entry name" value="Spindle_Org/Thrombomodulin"/>
</dbReference>
<proteinExistence type="predicted"/>
<organism evidence="3 4">
    <name type="scientific">Priapulus caudatus</name>
    <name type="common">Priapulid worm</name>
    <dbReference type="NCBI Taxonomy" id="37621"/>
    <lineage>
        <taxon>Eukaryota</taxon>
        <taxon>Metazoa</taxon>
        <taxon>Ecdysozoa</taxon>
        <taxon>Scalidophora</taxon>
        <taxon>Priapulida</taxon>
        <taxon>Priapulimorpha</taxon>
        <taxon>Priapulimorphida</taxon>
        <taxon>Priapulidae</taxon>
        <taxon>Priapulus</taxon>
    </lineage>
</organism>
<feature type="compositionally biased region" description="Basic and acidic residues" evidence="2">
    <location>
        <begin position="28"/>
        <end position="37"/>
    </location>
</feature>
<dbReference type="RefSeq" id="XP_014662264.1">
    <property type="nucleotide sequence ID" value="XM_014806778.1"/>
</dbReference>
<evidence type="ECO:0000256" key="2">
    <source>
        <dbReference type="SAM" id="MobiDB-lite"/>
    </source>
</evidence>
<evidence type="ECO:0000256" key="1">
    <source>
        <dbReference type="ARBA" id="ARBA00022737"/>
    </source>
</evidence>